<proteinExistence type="predicted"/>
<evidence type="ECO:0000313" key="1">
    <source>
        <dbReference type="EMBL" id="CAH9068371.1"/>
    </source>
</evidence>
<name>A0AAV0C6S7_9ASTE</name>
<protein>
    <submittedName>
        <fullName evidence="1">Uncharacterized protein</fullName>
    </submittedName>
</protein>
<comment type="caution">
    <text evidence="1">The sequence shown here is derived from an EMBL/GenBank/DDBJ whole genome shotgun (WGS) entry which is preliminary data.</text>
</comment>
<reference evidence="1" key="1">
    <citation type="submission" date="2022-07" db="EMBL/GenBank/DDBJ databases">
        <authorList>
            <person name="Macas J."/>
            <person name="Novak P."/>
            <person name="Neumann P."/>
        </authorList>
    </citation>
    <scope>NUCLEOTIDE SEQUENCE</scope>
</reference>
<sequence length="145" mass="15606">MLNVFIRKSITVLALNSASIFMLVVIEIKGRILKLTSPPSLAALALSPAFWEVISRTLRNTKVGSSACIAGEQLVTGCSACSSACNRFKEIWVTSSAGSACNRFKEICAHLNELKVVLRVNSSAEMCGSTFKVDSESKKESTDIT</sequence>
<gene>
    <name evidence="1" type="ORF">CEPIT_LOCUS2728</name>
</gene>
<evidence type="ECO:0000313" key="2">
    <source>
        <dbReference type="Proteomes" id="UP001152523"/>
    </source>
</evidence>
<dbReference type="Proteomes" id="UP001152523">
    <property type="component" value="Unassembled WGS sequence"/>
</dbReference>
<accession>A0AAV0C6S7</accession>
<dbReference type="AlphaFoldDB" id="A0AAV0C6S7"/>
<dbReference type="EMBL" id="CAMAPF010000015">
    <property type="protein sequence ID" value="CAH9068371.1"/>
    <property type="molecule type" value="Genomic_DNA"/>
</dbReference>
<keyword evidence="2" id="KW-1185">Reference proteome</keyword>
<organism evidence="1 2">
    <name type="scientific">Cuscuta epithymum</name>
    <dbReference type="NCBI Taxonomy" id="186058"/>
    <lineage>
        <taxon>Eukaryota</taxon>
        <taxon>Viridiplantae</taxon>
        <taxon>Streptophyta</taxon>
        <taxon>Embryophyta</taxon>
        <taxon>Tracheophyta</taxon>
        <taxon>Spermatophyta</taxon>
        <taxon>Magnoliopsida</taxon>
        <taxon>eudicotyledons</taxon>
        <taxon>Gunneridae</taxon>
        <taxon>Pentapetalae</taxon>
        <taxon>asterids</taxon>
        <taxon>lamiids</taxon>
        <taxon>Solanales</taxon>
        <taxon>Convolvulaceae</taxon>
        <taxon>Cuscuteae</taxon>
        <taxon>Cuscuta</taxon>
        <taxon>Cuscuta subgen. Cuscuta</taxon>
    </lineage>
</organism>